<dbReference type="Proteomes" id="UP000053593">
    <property type="component" value="Unassembled WGS sequence"/>
</dbReference>
<dbReference type="AlphaFoldDB" id="A0A0D0CKI8"/>
<name>A0A0D0CKI8_9AGAR</name>
<evidence type="ECO:0000313" key="2">
    <source>
        <dbReference type="EMBL" id="KIK55618.1"/>
    </source>
</evidence>
<evidence type="ECO:0000256" key="1">
    <source>
        <dbReference type="SAM" id="MobiDB-lite"/>
    </source>
</evidence>
<feature type="compositionally biased region" description="Basic and acidic residues" evidence="1">
    <location>
        <begin position="203"/>
        <end position="219"/>
    </location>
</feature>
<reference evidence="2 3" key="1">
    <citation type="submission" date="2014-04" db="EMBL/GenBank/DDBJ databases">
        <title>Evolutionary Origins and Diversification of the Mycorrhizal Mutualists.</title>
        <authorList>
            <consortium name="DOE Joint Genome Institute"/>
            <consortium name="Mycorrhizal Genomics Consortium"/>
            <person name="Kohler A."/>
            <person name="Kuo A."/>
            <person name="Nagy L.G."/>
            <person name="Floudas D."/>
            <person name="Copeland A."/>
            <person name="Barry K.W."/>
            <person name="Cichocki N."/>
            <person name="Veneault-Fourrey C."/>
            <person name="LaButti K."/>
            <person name="Lindquist E.A."/>
            <person name="Lipzen A."/>
            <person name="Lundell T."/>
            <person name="Morin E."/>
            <person name="Murat C."/>
            <person name="Riley R."/>
            <person name="Ohm R."/>
            <person name="Sun H."/>
            <person name="Tunlid A."/>
            <person name="Henrissat B."/>
            <person name="Grigoriev I.V."/>
            <person name="Hibbett D.S."/>
            <person name="Martin F."/>
        </authorList>
    </citation>
    <scope>NUCLEOTIDE SEQUENCE [LARGE SCALE GENOMIC DNA]</scope>
    <source>
        <strain evidence="2 3">FD-317 M1</strain>
    </source>
</reference>
<dbReference type="OrthoDB" id="3013559at2759"/>
<feature type="compositionally biased region" description="Basic and acidic residues" evidence="1">
    <location>
        <begin position="176"/>
        <end position="187"/>
    </location>
</feature>
<gene>
    <name evidence="2" type="ORF">GYMLUDRAFT_248441</name>
</gene>
<keyword evidence="3" id="KW-1185">Reference proteome</keyword>
<sequence length="405" mass="44337">MRGYINTAKSIWKPVLPKPISPVGMVDGDPKDSESAADDSQTMGEGLNHPVGTEKASEVLNGHENIFLKPPSPVPTVDESPKHSAPTADSQTVGEGPEHPVPAENTLDVQKGKLQHTDSGITDEDVADEAPPSKLDPNMSEAEMKPAPVDHIAQTHFGTAAPMTDLTTMSNPSEDGGGKDRDAKTGGDDNFIVQDNIVNPNAEYKDVDNSRDQDAEEKLQTTPRWKPKEDYPWRIQAQKAMTDHWQKKGIEAWNKWCLNPVKNPIPANIRSKARAISEYCPELATTCPELSLQILTSNKGTMQCLAYSFMQDWTQNDQIDCIKGYQATGIPHQAVAAKNKPEEGFLHYQEDPLREDGPGQKAGRRPNHGELMWNAIGAMPESPDIQADCRGNGMELGLHLAEEGK</sequence>
<feature type="region of interest" description="Disordered" evidence="1">
    <location>
        <begin position="201"/>
        <end position="220"/>
    </location>
</feature>
<organism evidence="2 3">
    <name type="scientific">Collybiopsis luxurians FD-317 M1</name>
    <dbReference type="NCBI Taxonomy" id="944289"/>
    <lineage>
        <taxon>Eukaryota</taxon>
        <taxon>Fungi</taxon>
        <taxon>Dikarya</taxon>
        <taxon>Basidiomycota</taxon>
        <taxon>Agaricomycotina</taxon>
        <taxon>Agaricomycetes</taxon>
        <taxon>Agaricomycetidae</taxon>
        <taxon>Agaricales</taxon>
        <taxon>Marasmiineae</taxon>
        <taxon>Omphalotaceae</taxon>
        <taxon>Collybiopsis</taxon>
        <taxon>Collybiopsis luxurians</taxon>
    </lineage>
</organism>
<feature type="region of interest" description="Disordered" evidence="1">
    <location>
        <begin position="159"/>
        <end position="189"/>
    </location>
</feature>
<dbReference type="EMBL" id="KN834804">
    <property type="protein sequence ID" value="KIK55618.1"/>
    <property type="molecule type" value="Genomic_DNA"/>
</dbReference>
<evidence type="ECO:0000313" key="3">
    <source>
        <dbReference type="Proteomes" id="UP000053593"/>
    </source>
</evidence>
<dbReference type="HOGENOM" id="CLU_679813_0_0_1"/>
<proteinExistence type="predicted"/>
<feature type="region of interest" description="Disordered" evidence="1">
    <location>
        <begin position="15"/>
        <end position="104"/>
    </location>
</feature>
<protein>
    <submittedName>
        <fullName evidence="2">Uncharacterized protein</fullName>
    </submittedName>
</protein>
<feature type="region of interest" description="Disordered" evidence="1">
    <location>
        <begin position="117"/>
        <end position="141"/>
    </location>
</feature>
<accession>A0A0D0CKI8</accession>